<dbReference type="Pfam" id="PF07645">
    <property type="entry name" value="EGF_CA"/>
    <property type="match status" value="1"/>
</dbReference>
<comment type="caution">
    <text evidence="4">Lacks conserved residue(s) required for the propagation of feature annotation.</text>
</comment>
<feature type="disulfide bond" evidence="4">
    <location>
        <begin position="194"/>
        <end position="204"/>
    </location>
</feature>
<sequence>MEESADGEGGGTKPPSVVPRYLTVGDHVLAFSEHELEDTGDYEEPEKVKAGHVEDSSPSPNYEKPEDVLGCIELEGEESPPSNDYETPEDVHGYKDEGFYENPENIYGYKVFKAKDRNECTKNPCEHGRCENKDNGYKCTCSPGWTGQNCQQDINECTRNPCKHGRCVNKDGGYKCTCSPGWTGQNCQQDINECTRNPCQHGRCVNKDGGYKCTCSPGWTGQNCQQALTCKGGWSEYKNHCYRFFSNKASWHKANENCKQLGANLASATSPGENKFITGLIAGAPSVYSRHVVWFGLNCLEGPWKWSDGSPFIYDNWAPGEPGRNFQTMFLGRKAVKCANMYSKDDKGFVTKWILRATGKKGMWNDHLCREALSYVCEMPK</sequence>
<keyword evidence="2" id="KW-0677">Repeat</keyword>
<dbReference type="InterPro" id="IPR016186">
    <property type="entry name" value="C-type_lectin-like/link_sf"/>
</dbReference>
<evidence type="ECO:0000256" key="3">
    <source>
        <dbReference type="ARBA" id="ARBA00023157"/>
    </source>
</evidence>
<keyword evidence="3 4" id="KW-1015">Disulfide bond</keyword>
<evidence type="ECO:0000256" key="5">
    <source>
        <dbReference type="SAM" id="MobiDB-lite"/>
    </source>
</evidence>
<evidence type="ECO:0000256" key="2">
    <source>
        <dbReference type="ARBA" id="ARBA00022737"/>
    </source>
</evidence>
<dbReference type="SMART" id="SM00179">
    <property type="entry name" value="EGF_CA"/>
    <property type="match status" value="3"/>
</dbReference>
<dbReference type="GO" id="GO:0007219">
    <property type="term" value="P:Notch signaling pathway"/>
    <property type="evidence" value="ECO:0007669"/>
    <property type="project" value="TreeGrafter"/>
</dbReference>
<feature type="domain" description="EGF-like" evidence="6">
    <location>
        <begin position="116"/>
        <end position="151"/>
    </location>
</feature>
<name>A0A6P5A3F2_BRABE</name>
<dbReference type="RefSeq" id="XP_019643928.1">
    <property type="nucleotide sequence ID" value="XM_019788369.1"/>
</dbReference>
<dbReference type="Pfam" id="PF00059">
    <property type="entry name" value="Lectin_C"/>
    <property type="match status" value="1"/>
</dbReference>
<dbReference type="SUPFAM" id="SSF56436">
    <property type="entry name" value="C-type lectin-like"/>
    <property type="match status" value="1"/>
</dbReference>
<feature type="compositionally biased region" description="Basic and acidic residues" evidence="5">
    <location>
        <begin position="45"/>
        <end position="55"/>
    </location>
</feature>
<evidence type="ECO:0000259" key="6">
    <source>
        <dbReference type="PROSITE" id="PS50026"/>
    </source>
</evidence>
<evidence type="ECO:0000313" key="8">
    <source>
        <dbReference type="Proteomes" id="UP000515135"/>
    </source>
</evidence>
<feature type="disulfide bond" evidence="4">
    <location>
        <begin position="141"/>
        <end position="150"/>
    </location>
</feature>
<dbReference type="PROSITE" id="PS50041">
    <property type="entry name" value="C_TYPE_LECTIN_2"/>
    <property type="match status" value="1"/>
</dbReference>
<dbReference type="OrthoDB" id="441660at2759"/>
<feature type="disulfide bond" evidence="4">
    <location>
        <begin position="157"/>
        <end position="167"/>
    </location>
</feature>
<dbReference type="GeneID" id="109484996"/>
<feature type="disulfide bond" evidence="4">
    <location>
        <begin position="215"/>
        <end position="224"/>
    </location>
</feature>
<dbReference type="GO" id="GO:0005509">
    <property type="term" value="F:calcium ion binding"/>
    <property type="evidence" value="ECO:0007669"/>
    <property type="project" value="InterPro"/>
</dbReference>
<dbReference type="Gene3D" id="3.10.100.10">
    <property type="entry name" value="Mannose-Binding Protein A, subunit A"/>
    <property type="match status" value="1"/>
</dbReference>
<feature type="domain" description="EGF-like" evidence="6">
    <location>
        <begin position="153"/>
        <end position="188"/>
    </location>
</feature>
<dbReference type="InterPro" id="IPR016187">
    <property type="entry name" value="CTDL_fold"/>
</dbReference>
<dbReference type="InterPro" id="IPR001881">
    <property type="entry name" value="EGF-like_Ca-bd_dom"/>
</dbReference>
<dbReference type="InterPro" id="IPR009030">
    <property type="entry name" value="Growth_fac_rcpt_cys_sf"/>
</dbReference>
<reference evidence="9" key="1">
    <citation type="submission" date="2025-08" db="UniProtKB">
        <authorList>
            <consortium name="RefSeq"/>
        </authorList>
    </citation>
    <scope>IDENTIFICATION</scope>
    <source>
        <tissue evidence="9">Gonad</tissue>
    </source>
</reference>
<dbReference type="PANTHER" id="PTHR12916:SF13">
    <property type="entry name" value="SUSHI, VON WILLEBRAND FACTOR TYPE A, EGF AND PENTRAXIN DOMAIN-CONTAINING PROTEIN 1-LIKE"/>
    <property type="match status" value="1"/>
</dbReference>
<dbReference type="PROSITE" id="PS00022">
    <property type="entry name" value="EGF_1"/>
    <property type="match status" value="3"/>
</dbReference>
<dbReference type="InterPro" id="IPR001304">
    <property type="entry name" value="C-type_lectin-like"/>
</dbReference>
<evidence type="ECO:0000313" key="9">
    <source>
        <dbReference type="RefSeq" id="XP_019643928.1"/>
    </source>
</evidence>
<dbReference type="InterPro" id="IPR000742">
    <property type="entry name" value="EGF"/>
</dbReference>
<dbReference type="CDD" id="cd00037">
    <property type="entry name" value="CLECT"/>
    <property type="match status" value="1"/>
</dbReference>
<evidence type="ECO:0000256" key="4">
    <source>
        <dbReference type="PROSITE-ProRule" id="PRU00076"/>
    </source>
</evidence>
<gene>
    <name evidence="9" type="primary">LOC109484996</name>
</gene>
<feature type="domain" description="C-type lectin" evidence="7">
    <location>
        <begin position="237"/>
        <end position="378"/>
    </location>
</feature>
<evidence type="ECO:0000259" key="7">
    <source>
        <dbReference type="PROSITE" id="PS50041"/>
    </source>
</evidence>
<dbReference type="Gene3D" id="2.10.25.10">
    <property type="entry name" value="Laminin"/>
    <property type="match status" value="3"/>
</dbReference>
<dbReference type="PANTHER" id="PTHR12916">
    <property type="entry name" value="CYTOCHROME C OXIDASE POLYPEPTIDE VIC-2"/>
    <property type="match status" value="1"/>
</dbReference>
<feature type="domain" description="EGF-like" evidence="6">
    <location>
        <begin position="190"/>
        <end position="225"/>
    </location>
</feature>
<keyword evidence="8" id="KW-1185">Reference proteome</keyword>
<dbReference type="Pfam" id="PF00008">
    <property type="entry name" value="EGF"/>
    <property type="match status" value="2"/>
</dbReference>
<dbReference type="PROSITE" id="PS01187">
    <property type="entry name" value="EGF_CA"/>
    <property type="match status" value="1"/>
</dbReference>
<dbReference type="PROSITE" id="PS50026">
    <property type="entry name" value="EGF_3"/>
    <property type="match status" value="3"/>
</dbReference>
<feature type="compositionally biased region" description="Acidic residues" evidence="5">
    <location>
        <begin position="35"/>
        <end position="44"/>
    </location>
</feature>
<feature type="disulfide bond" evidence="4">
    <location>
        <begin position="120"/>
        <end position="130"/>
    </location>
</feature>
<dbReference type="FunFam" id="2.10.25.10:FF:000901">
    <property type="entry name" value="Uncharacterized protein"/>
    <property type="match status" value="3"/>
</dbReference>
<dbReference type="FunFam" id="3.10.100.10:FF:000094">
    <property type="entry name" value="Uncharacterized protein"/>
    <property type="match status" value="1"/>
</dbReference>
<dbReference type="PROSITE" id="PS01186">
    <property type="entry name" value="EGF_2"/>
    <property type="match status" value="3"/>
</dbReference>
<organism evidence="8 9">
    <name type="scientific">Branchiostoma belcheri</name>
    <name type="common">Amphioxus</name>
    <dbReference type="NCBI Taxonomy" id="7741"/>
    <lineage>
        <taxon>Eukaryota</taxon>
        <taxon>Metazoa</taxon>
        <taxon>Chordata</taxon>
        <taxon>Cephalochordata</taxon>
        <taxon>Leptocardii</taxon>
        <taxon>Amphioxiformes</taxon>
        <taxon>Branchiostomatidae</taxon>
        <taxon>Branchiostoma</taxon>
    </lineage>
</organism>
<protein>
    <submittedName>
        <fullName evidence="9">Neurocan core protein-like</fullName>
    </submittedName>
</protein>
<dbReference type="InterPro" id="IPR018097">
    <property type="entry name" value="EGF_Ca-bd_CS"/>
</dbReference>
<feature type="region of interest" description="Disordered" evidence="5">
    <location>
        <begin position="1"/>
        <end position="65"/>
    </location>
</feature>
<dbReference type="GO" id="GO:0005112">
    <property type="term" value="F:Notch binding"/>
    <property type="evidence" value="ECO:0007669"/>
    <property type="project" value="TreeGrafter"/>
</dbReference>
<dbReference type="KEGG" id="bbel:109484996"/>
<dbReference type="InterPro" id="IPR000152">
    <property type="entry name" value="EGF-type_Asp/Asn_hydroxyl_site"/>
</dbReference>
<dbReference type="Proteomes" id="UP000515135">
    <property type="component" value="Unplaced"/>
</dbReference>
<evidence type="ECO:0000256" key="1">
    <source>
        <dbReference type="ARBA" id="ARBA00022536"/>
    </source>
</evidence>
<feature type="disulfide bond" evidence="4">
    <location>
        <begin position="178"/>
        <end position="187"/>
    </location>
</feature>
<dbReference type="AlphaFoldDB" id="A0A6P5A3F2"/>
<dbReference type="CDD" id="cd00054">
    <property type="entry name" value="EGF_CA"/>
    <property type="match status" value="3"/>
</dbReference>
<proteinExistence type="predicted"/>
<keyword evidence="1 4" id="KW-0245">EGF-like domain</keyword>
<accession>A0A6P5A3F2</accession>
<dbReference type="PROSITE" id="PS00010">
    <property type="entry name" value="ASX_HYDROXYL"/>
    <property type="match status" value="3"/>
</dbReference>
<dbReference type="SMART" id="SM00181">
    <property type="entry name" value="EGF"/>
    <property type="match status" value="3"/>
</dbReference>
<dbReference type="InterPro" id="IPR049883">
    <property type="entry name" value="NOTCH1_EGF-like"/>
</dbReference>
<dbReference type="SUPFAM" id="SSF57184">
    <property type="entry name" value="Growth factor receptor domain"/>
    <property type="match status" value="1"/>
</dbReference>
<dbReference type="SMART" id="SM00034">
    <property type="entry name" value="CLECT"/>
    <property type="match status" value="1"/>
</dbReference>